<dbReference type="CDD" id="cd00130">
    <property type="entry name" value="PAS"/>
    <property type="match status" value="2"/>
</dbReference>
<dbReference type="PROSITE" id="PS00675">
    <property type="entry name" value="SIGMA54_INTERACT_1"/>
    <property type="match status" value="1"/>
</dbReference>
<dbReference type="InterPro" id="IPR027417">
    <property type="entry name" value="P-loop_NTPase"/>
</dbReference>
<keyword evidence="2" id="KW-0067">ATP-binding</keyword>
<dbReference type="PROSITE" id="PS00688">
    <property type="entry name" value="SIGMA54_INTERACT_3"/>
    <property type="match status" value="1"/>
</dbReference>
<evidence type="ECO:0000259" key="7">
    <source>
        <dbReference type="PROSITE" id="PS50045"/>
    </source>
</evidence>
<dbReference type="Pfam" id="PF25601">
    <property type="entry name" value="AAA_lid_14"/>
    <property type="match status" value="1"/>
</dbReference>
<dbReference type="InterPro" id="IPR002197">
    <property type="entry name" value="HTH_Fis"/>
</dbReference>
<dbReference type="InterPro" id="IPR009057">
    <property type="entry name" value="Homeodomain-like_sf"/>
</dbReference>
<dbReference type="InterPro" id="IPR003593">
    <property type="entry name" value="AAA+_ATPase"/>
</dbReference>
<dbReference type="CDD" id="cd00009">
    <property type="entry name" value="AAA"/>
    <property type="match status" value="1"/>
</dbReference>
<dbReference type="InterPro" id="IPR000700">
    <property type="entry name" value="PAS-assoc_C"/>
</dbReference>
<feature type="domain" description="Sigma-54 factor interaction" evidence="7">
    <location>
        <begin position="297"/>
        <end position="526"/>
    </location>
</feature>
<dbReference type="InterPro" id="IPR025662">
    <property type="entry name" value="Sigma_54_int_dom_ATP-bd_1"/>
</dbReference>
<dbReference type="Pfam" id="PF08447">
    <property type="entry name" value="PAS_3"/>
    <property type="match status" value="1"/>
</dbReference>
<dbReference type="HOGENOM" id="CLU_000445_8_1_0"/>
<dbReference type="SMART" id="SM00091">
    <property type="entry name" value="PAS"/>
    <property type="match status" value="2"/>
</dbReference>
<dbReference type="InterPro" id="IPR002078">
    <property type="entry name" value="Sigma_54_int"/>
</dbReference>
<dbReference type="InterPro" id="IPR025944">
    <property type="entry name" value="Sigma_54_int_dom_CS"/>
</dbReference>
<keyword evidence="3" id="KW-0805">Transcription regulation</keyword>
<dbReference type="Proteomes" id="UP000030661">
    <property type="component" value="Unassembled WGS sequence"/>
</dbReference>
<evidence type="ECO:0000313" key="11">
    <source>
        <dbReference type="Proteomes" id="UP000030661"/>
    </source>
</evidence>
<dbReference type="InterPro" id="IPR058031">
    <property type="entry name" value="AAA_lid_NorR"/>
</dbReference>
<dbReference type="Gene3D" id="3.30.450.20">
    <property type="entry name" value="PAS domain"/>
    <property type="match status" value="2"/>
</dbReference>
<evidence type="ECO:0000256" key="6">
    <source>
        <dbReference type="ARBA" id="ARBA00023163"/>
    </source>
</evidence>
<dbReference type="GO" id="GO:0006355">
    <property type="term" value="P:regulation of DNA-templated transcription"/>
    <property type="evidence" value="ECO:0007669"/>
    <property type="project" value="InterPro"/>
</dbReference>
<evidence type="ECO:0000259" key="9">
    <source>
        <dbReference type="PROSITE" id="PS50113"/>
    </source>
</evidence>
<evidence type="ECO:0000256" key="3">
    <source>
        <dbReference type="ARBA" id="ARBA00023015"/>
    </source>
</evidence>
<dbReference type="Gene3D" id="1.10.8.60">
    <property type="match status" value="1"/>
</dbReference>
<dbReference type="PROSITE" id="PS50113">
    <property type="entry name" value="PAC"/>
    <property type="match status" value="1"/>
</dbReference>
<evidence type="ECO:0000313" key="10">
    <source>
        <dbReference type="EMBL" id="GAK60767.1"/>
    </source>
</evidence>
<accession>A0A081C862</accession>
<dbReference type="InterPro" id="IPR013655">
    <property type="entry name" value="PAS_fold_3"/>
</dbReference>
<dbReference type="Gene3D" id="1.10.10.60">
    <property type="entry name" value="Homeodomain-like"/>
    <property type="match status" value="1"/>
</dbReference>
<dbReference type="NCBIfam" id="TIGR00229">
    <property type="entry name" value="sensory_box"/>
    <property type="match status" value="2"/>
</dbReference>
<gene>
    <name evidence="10" type="ORF">U27_00665</name>
</gene>
<dbReference type="Pfam" id="PF00158">
    <property type="entry name" value="Sigma54_activat"/>
    <property type="match status" value="1"/>
</dbReference>
<dbReference type="PROSITE" id="PS50112">
    <property type="entry name" value="PAS"/>
    <property type="match status" value="2"/>
</dbReference>
<evidence type="ECO:0000256" key="2">
    <source>
        <dbReference type="ARBA" id="ARBA00022840"/>
    </source>
</evidence>
<dbReference type="SUPFAM" id="SSF46689">
    <property type="entry name" value="Homeodomain-like"/>
    <property type="match status" value="1"/>
</dbReference>
<dbReference type="Gene3D" id="3.40.50.300">
    <property type="entry name" value="P-loop containing nucleotide triphosphate hydrolases"/>
    <property type="match status" value="1"/>
</dbReference>
<dbReference type="GO" id="GO:0005524">
    <property type="term" value="F:ATP binding"/>
    <property type="evidence" value="ECO:0007669"/>
    <property type="project" value="UniProtKB-KW"/>
</dbReference>
<evidence type="ECO:0000256" key="1">
    <source>
        <dbReference type="ARBA" id="ARBA00022741"/>
    </source>
</evidence>
<protein>
    <submittedName>
        <fullName evidence="10">PAS domain S-box protein</fullName>
    </submittedName>
</protein>
<dbReference type="FunFam" id="1.10.8.60:FF:000014">
    <property type="entry name" value="DNA-binding transcriptional regulator NtrC"/>
    <property type="match status" value="1"/>
</dbReference>
<reference evidence="10" key="1">
    <citation type="journal article" date="2015" name="PeerJ">
        <title>First genomic representation of candidate bacterial phylum KSB3 points to enhanced environmental sensing as a trigger of wastewater bulking.</title>
        <authorList>
            <person name="Sekiguchi Y."/>
            <person name="Ohashi A."/>
            <person name="Parks D.H."/>
            <person name="Yamauchi T."/>
            <person name="Tyson G.W."/>
            <person name="Hugenholtz P."/>
        </authorList>
    </citation>
    <scope>NUCLEOTIDE SEQUENCE [LARGE SCALE GENOMIC DNA]</scope>
</reference>
<keyword evidence="11" id="KW-1185">Reference proteome</keyword>
<dbReference type="eggNOG" id="COG2204">
    <property type="taxonomic scope" value="Bacteria"/>
</dbReference>
<name>A0A081C862_VECG1</name>
<dbReference type="Pfam" id="PF02954">
    <property type="entry name" value="HTH_8"/>
    <property type="match status" value="1"/>
</dbReference>
<dbReference type="SUPFAM" id="SSF55785">
    <property type="entry name" value="PYP-like sensor domain (PAS domain)"/>
    <property type="match status" value="2"/>
</dbReference>
<dbReference type="AlphaFoldDB" id="A0A081C862"/>
<keyword evidence="5" id="KW-0010">Activator</keyword>
<dbReference type="InterPro" id="IPR035965">
    <property type="entry name" value="PAS-like_dom_sf"/>
</dbReference>
<dbReference type="SUPFAM" id="SSF52540">
    <property type="entry name" value="P-loop containing nucleoside triphosphate hydrolases"/>
    <property type="match status" value="1"/>
</dbReference>
<dbReference type="eggNOG" id="COG3829">
    <property type="taxonomic scope" value="Bacteria"/>
</dbReference>
<dbReference type="FunFam" id="3.40.50.300:FF:000006">
    <property type="entry name" value="DNA-binding transcriptional regulator NtrC"/>
    <property type="match status" value="1"/>
</dbReference>
<keyword evidence="6" id="KW-0804">Transcription</keyword>
<sequence length="603" mass="70164">MMSHLSEQHDNMMRLSHFTMEYAPDAIFWVDSEARIHRVNEMACRLFGYSQDEFLHKKVYELHPEENVEIWQKRWNTLKEHKVVTFEKLQPTKNGQWIPVEVTQNFIEFEGQEYSCNFVRDITARKRAEDELQESQRTLQTLIHNLPGAVYRCKHDQQLTVEFITAWSQRITGYTPEDLIFNKKISRVELIHPEDRKKVLREYEEALKEQKPGRLNYRIITMSGDIKWISDRFRGVYSETNDIVAVEGFFNDITQQIEAEKELTQALLEVEYFKNRLEEENIYLRQEIKLTYNFENIHSQSEKYKQVLAQVEQVAATDATVLILGETGTGKELIAHAVHNLSTRRERSLVKVNCAALPANLIESELFGHEKGAFTGAIARKAGRFELADGSSIFLDEIGELPLDLQVKLLRVLQEGEFDRLGNPQTLKVNVRVIAATNRDLEKAVQNGTFREDLFYRLNVFPIHIPPLRDRPEDIPLLVKYFTQKFSKKTGKQIERVPRKVMNILQEYHWPGNIRELENIIERAVILSPGTRLELGDWFSAKESQSKSVKLVTLEETERTHILKALKKTHWRVSGEKGAAKILNINPQTLVSRMKKLGIERPA</sequence>
<dbReference type="SMART" id="SM00382">
    <property type="entry name" value="AAA"/>
    <property type="match status" value="1"/>
</dbReference>
<organism evidence="10">
    <name type="scientific">Vecturithrix granuli</name>
    <dbReference type="NCBI Taxonomy" id="1499967"/>
    <lineage>
        <taxon>Bacteria</taxon>
        <taxon>Candidatus Moduliflexota</taxon>
        <taxon>Candidatus Vecturitrichia</taxon>
        <taxon>Candidatus Vecturitrichales</taxon>
        <taxon>Candidatus Vecturitrichaceae</taxon>
        <taxon>Candidatus Vecturithrix</taxon>
    </lineage>
</organism>
<feature type="domain" description="PAS" evidence="8">
    <location>
        <begin position="20"/>
        <end position="81"/>
    </location>
</feature>
<dbReference type="PANTHER" id="PTHR32071:SF123">
    <property type="entry name" value="DNA-BINDING TRANSCRIPTIONAL ACTIVATOR HYFR-RELATED"/>
    <property type="match status" value="1"/>
</dbReference>
<proteinExistence type="predicted"/>
<evidence type="ECO:0000256" key="5">
    <source>
        <dbReference type="ARBA" id="ARBA00023159"/>
    </source>
</evidence>
<evidence type="ECO:0000256" key="4">
    <source>
        <dbReference type="ARBA" id="ARBA00023125"/>
    </source>
</evidence>
<dbReference type="EMBL" id="DF820474">
    <property type="protein sequence ID" value="GAK60767.1"/>
    <property type="molecule type" value="Genomic_DNA"/>
</dbReference>
<feature type="domain" description="PAS" evidence="8">
    <location>
        <begin position="135"/>
        <end position="210"/>
    </location>
</feature>
<dbReference type="GO" id="GO:0043565">
    <property type="term" value="F:sequence-specific DNA binding"/>
    <property type="evidence" value="ECO:0007669"/>
    <property type="project" value="InterPro"/>
</dbReference>
<dbReference type="InterPro" id="IPR000014">
    <property type="entry name" value="PAS"/>
</dbReference>
<dbReference type="STRING" id="1499967.U27_00665"/>
<dbReference type="PROSITE" id="PS50045">
    <property type="entry name" value="SIGMA54_INTERACT_4"/>
    <property type="match status" value="1"/>
</dbReference>
<evidence type="ECO:0000259" key="8">
    <source>
        <dbReference type="PROSITE" id="PS50112"/>
    </source>
</evidence>
<dbReference type="Pfam" id="PF13426">
    <property type="entry name" value="PAS_9"/>
    <property type="match status" value="1"/>
</dbReference>
<dbReference type="PANTHER" id="PTHR32071">
    <property type="entry name" value="TRANSCRIPTIONAL REGULATORY PROTEIN"/>
    <property type="match status" value="1"/>
</dbReference>
<keyword evidence="1" id="KW-0547">Nucleotide-binding</keyword>
<keyword evidence="4" id="KW-0238">DNA-binding</keyword>
<feature type="domain" description="PAC" evidence="9">
    <location>
        <begin position="213"/>
        <end position="265"/>
    </location>
</feature>